<dbReference type="CDD" id="cd03193">
    <property type="entry name" value="GST_C_Metaxin"/>
    <property type="match status" value="1"/>
</dbReference>
<reference evidence="3" key="1">
    <citation type="submission" date="2021-06" db="EMBL/GenBank/DDBJ databases">
        <authorList>
            <person name="Hodson N. C."/>
            <person name="Mongue J. A."/>
            <person name="Jaron S. K."/>
        </authorList>
    </citation>
    <scope>NUCLEOTIDE SEQUENCE</scope>
</reference>
<dbReference type="Pfam" id="PF17172">
    <property type="entry name" value="GST_N_4"/>
    <property type="match status" value="1"/>
</dbReference>
<sequence>MTGTPYKLDHEDPFGGKGKTPWISFRGENIADSEFILHFLMKKFGAILKMNYYNEEQLAVATAVRTMMDERTVWGMIMERFVLGSAENMLQVFNMPAIMRIIAKRVILGRAKSQGIGGHAPEDIVSIISKDLVTVSKILGHKRYILGDEPCIEDAGIFGQLSQYYWGLPNNPYEKLLNGECKNLREYCFRMREQFWPDWK</sequence>
<dbReference type="EMBL" id="CAJVCH010085665">
    <property type="protein sequence ID" value="CAG7722048.1"/>
    <property type="molecule type" value="Genomic_DNA"/>
</dbReference>
<dbReference type="Proteomes" id="UP000708208">
    <property type="component" value="Unassembled WGS sequence"/>
</dbReference>
<name>A0A8J2KA40_9HEXA</name>
<proteinExistence type="predicted"/>
<dbReference type="SFLD" id="SFLDS00019">
    <property type="entry name" value="Glutathione_Transferase_(cytos"/>
    <property type="match status" value="1"/>
</dbReference>
<comment type="caution">
    <text evidence="3">The sequence shown here is derived from an EMBL/GenBank/DDBJ whole genome shotgun (WGS) entry which is preliminary data.</text>
</comment>
<dbReference type="InterPro" id="IPR050931">
    <property type="entry name" value="Mito_Protein_Transport_Metaxin"/>
</dbReference>
<feature type="domain" description="Thioredoxin-like fold" evidence="2">
    <location>
        <begin position="1"/>
        <end position="82"/>
    </location>
</feature>
<dbReference type="AlphaFoldDB" id="A0A8J2KA40"/>
<evidence type="ECO:0000259" key="1">
    <source>
        <dbReference type="Pfam" id="PF17171"/>
    </source>
</evidence>
<protein>
    <recommendedName>
        <fullName evidence="5">Glutathione S-transferase</fullName>
    </recommendedName>
</protein>
<dbReference type="GO" id="GO:0005737">
    <property type="term" value="C:cytoplasm"/>
    <property type="evidence" value="ECO:0007669"/>
    <property type="project" value="TreeGrafter"/>
</dbReference>
<dbReference type="Pfam" id="PF17171">
    <property type="entry name" value="GST_C_6"/>
    <property type="match status" value="1"/>
</dbReference>
<accession>A0A8J2KA40</accession>
<feature type="domain" description="Metaxin glutathione S-transferase" evidence="1">
    <location>
        <begin position="129"/>
        <end position="191"/>
    </location>
</feature>
<dbReference type="SFLD" id="SFLDG01180">
    <property type="entry name" value="SUF1"/>
    <property type="match status" value="1"/>
</dbReference>
<evidence type="ECO:0008006" key="5">
    <source>
        <dbReference type="Google" id="ProtNLM"/>
    </source>
</evidence>
<dbReference type="InterPro" id="IPR012336">
    <property type="entry name" value="Thioredoxin-like_fold"/>
</dbReference>
<keyword evidence="4" id="KW-1185">Reference proteome</keyword>
<dbReference type="PANTHER" id="PTHR12289">
    <property type="entry name" value="METAXIN RELATED"/>
    <property type="match status" value="1"/>
</dbReference>
<dbReference type="InterPro" id="IPR040079">
    <property type="entry name" value="Glutathione_S-Trfase"/>
</dbReference>
<evidence type="ECO:0000313" key="3">
    <source>
        <dbReference type="EMBL" id="CAG7722048.1"/>
    </source>
</evidence>
<dbReference type="InterPro" id="IPR033468">
    <property type="entry name" value="Metaxin_GST"/>
</dbReference>
<dbReference type="OrthoDB" id="5809458at2759"/>
<organism evidence="3 4">
    <name type="scientific">Allacma fusca</name>
    <dbReference type="NCBI Taxonomy" id="39272"/>
    <lineage>
        <taxon>Eukaryota</taxon>
        <taxon>Metazoa</taxon>
        <taxon>Ecdysozoa</taxon>
        <taxon>Arthropoda</taxon>
        <taxon>Hexapoda</taxon>
        <taxon>Collembola</taxon>
        <taxon>Symphypleona</taxon>
        <taxon>Sminthuridae</taxon>
        <taxon>Allacma</taxon>
    </lineage>
</organism>
<evidence type="ECO:0000259" key="2">
    <source>
        <dbReference type="Pfam" id="PF17172"/>
    </source>
</evidence>
<evidence type="ECO:0000313" key="4">
    <source>
        <dbReference type="Proteomes" id="UP000708208"/>
    </source>
</evidence>
<gene>
    <name evidence="3" type="ORF">AFUS01_LOCUS11222</name>
</gene>
<dbReference type="PANTHER" id="PTHR12289:SF41">
    <property type="entry name" value="FAILED AXON CONNECTIONS-RELATED"/>
    <property type="match status" value="1"/>
</dbReference>